<evidence type="ECO:0000256" key="18">
    <source>
        <dbReference type="ARBA" id="ARBA00074379"/>
    </source>
</evidence>
<protein>
    <recommendedName>
        <fullName evidence="18">Lysosome-associated membrane glycoprotein 5</fullName>
    </recommendedName>
    <alternativeName>
        <fullName evidence="19">Lysosome-associated membrane protein 5</fullName>
    </alternativeName>
</protein>
<evidence type="ECO:0000256" key="19">
    <source>
        <dbReference type="ARBA" id="ARBA00076257"/>
    </source>
</evidence>
<name>Q9U5N4_LUMRU</name>
<feature type="domain" description="Lysosome-associated membrane glycoprotein 2-like luminal" evidence="24">
    <location>
        <begin position="113"/>
        <end position="264"/>
    </location>
</feature>
<keyword evidence="9 22" id="KW-1133">Transmembrane helix</keyword>
<dbReference type="Pfam" id="PF01299">
    <property type="entry name" value="Lamp2-like_luminal"/>
    <property type="match status" value="1"/>
</dbReference>
<dbReference type="EMBL" id="AJ250367">
    <property type="protein sequence ID" value="CAB58440.1"/>
    <property type="molecule type" value="mRNA"/>
</dbReference>
<evidence type="ECO:0000256" key="21">
    <source>
        <dbReference type="SAM" id="MobiDB-lite"/>
    </source>
</evidence>
<dbReference type="InterPro" id="IPR002000">
    <property type="entry name" value="Lysosome-assoc_membr_glycop"/>
</dbReference>
<proteinExistence type="evidence at transcript level"/>
<organism evidence="26">
    <name type="scientific">Lumbricus rubellus</name>
    <name type="common">Humus earthworm</name>
    <dbReference type="NCBI Taxonomy" id="35632"/>
    <lineage>
        <taxon>Eukaryota</taxon>
        <taxon>Metazoa</taxon>
        <taxon>Spiralia</taxon>
        <taxon>Lophotrochozoa</taxon>
        <taxon>Annelida</taxon>
        <taxon>Clitellata</taxon>
        <taxon>Oligochaeta</taxon>
        <taxon>Crassiclitellata</taxon>
        <taxon>Lumbricina</taxon>
        <taxon>Lumbricidae</taxon>
        <taxon>Lumbricinae</taxon>
        <taxon>Lumbricus</taxon>
    </lineage>
</organism>
<dbReference type="GO" id="GO:0031902">
    <property type="term" value="C:late endosome membrane"/>
    <property type="evidence" value="ECO:0007669"/>
    <property type="project" value="TreeGrafter"/>
</dbReference>
<evidence type="ECO:0000256" key="4">
    <source>
        <dbReference type="ARBA" id="ARBA00004279"/>
    </source>
</evidence>
<feature type="chain" id="PRO_5004334205" description="Lysosome-associated membrane glycoprotein 5" evidence="23">
    <location>
        <begin position="21"/>
        <end position="320"/>
    </location>
</feature>
<evidence type="ECO:0000313" key="26">
    <source>
        <dbReference type="EMBL" id="CAB58440.1"/>
    </source>
</evidence>
<dbReference type="PANTHER" id="PTHR11506">
    <property type="entry name" value="LYSOSOME-ASSOCIATED MEMBRANE GLYCOPROTEIN"/>
    <property type="match status" value="1"/>
</dbReference>
<evidence type="ECO:0000256" key="22">
    <source>
        <dbReference type="SAM" id="Phobius"/>
    </source>
</evidence>
<evidence type="ECO:0000256" key="11">
    <source>
        <dbReference type="ARBA" id="ARBA00023136"/>
    </source>
</evidence>
<evidence type="ECO:0000256" key="5">
    <source>
        <dbReference type="ARBA" id="ARBA00009644"/>
    </source>
</evidence>
<keyword evidence="11 20" id="KW-0472">Membrane</keyword>
<comment type="function">
    <text evidence="16">Plays a role in short-term synaptic plasticity in a subset of GABAergic neurons in the brain.</text>
</comment>
<feature type="region of interest" description="Disordered" evidence="21">
    <location>
        <begin position="22"/>
        <end position="111"/>
    </location>
</feature>
<feature type="transmembrane region" description="Helical" evidence="22">
    <location>
        <begin position="286"/>
        <end position="308"/>
    </location>
</feature>
<evidence type="ECO:0000256" key="6">
    <source>
        <dbReference type="ARBA" id="ARBA00022692"/>
    </source>
</evidence>
<dbReference type="Pfam" id="PF21222">
    <property type="entry name" value="Lamp2_2nd"/>
    <property type="match status" value="1"/>
</dbReference>
<evidence type="ECO:0000256" key="1">
    <source>
        <dbReference type="ARBA" id="ARBA00004151"/>
    </source>
</evidence>
<keyword evidence="13" id="KW-0966">Cell projection</keyword>
<dbReference type="SMR" id="Q9U5N4"/>
<keyword evidence="6 20" id="KW-0812">Transmembrane</keyword>
<evidence type="ECO:0000256" key="7">
    <source>
        <dbReference type="ARBA" id="ARBA00022729"/>
    </source>
</evidence>
<dbReference type="PRINTS" id="PR00336">
    <property type="entry name" value="LYSASSOCTDMP"/>
</dbReference>
<evidence type="ECO:0000256" key="8">
    <source>
        <dbReference type="ARBA" id="ARBA00022753"/>
    </source>
</evidence>
<dbReference type="InterPro" id="IPR048524">
    <property type="entry name" value="Lamp2-like_TM"/>
</dbReference>
<feature type="compositionally biased region" description="Low complexity" evidence="21">
    <location>
        <begin position="37"/>
        <end position="103"/>
    </location>
</feature>
<keyword evidence="8" id="KW-0967">Endosome</keyword>
<evidence type="ECO:0000256" key="16">
    <source>
        <dbReference type="ARBA" id="ARBA00053950"/>
    </source>
</evidence>
<evidence type="ECO:0000256" key="20">
    <source>
        <dbReference type="PROSITE-ProRule" id="PRU00740"/>
    </source>
</evidence>
<dbReference type="GO" id="GO:0005765">
    <property type="term" value="C:lysosomal membrane"/>
    <property type="evidence" value="ECO:0007669"/>
    <property type="project" value="TreeGrafter"/>
</dbReference>
<evidence type="ECO:0000256" key="3">
    <source>
        <dbReference type="ARBA" id="ARBA00004172"/>
    </source>
</evidence>
<evidence type="ECO:0000259" key="25">
    <source>
        <dbReference type="Pfam" id="PF21222"/>
    </source>
</evidence>
<dbReference type="PROSITE" id="PS51407">
    <property type="entry name" value="LAMP_3"/>
    <property type="match status" value="1"/>
</dbReference>
<dbReference type="InterPro" id="IPR048528">
    <property type="entry name" value="Lamp2-like_luminal"/>
</dbReference>
<evidence type="ECO:0000256" key="14">
    <source>
        <dbReference type="ARBA" id="ARBA00023329"/>
    </source>
</evidence>
<accession>Q9U5N4</accession>
<dbReference type="GO" id="GO:0072594">
    <property type="term" value="P:establishment of protein localization to organelle"/>
    <property type="evidence" value="ECO:0007669"/>
    <property type="project" value="TreeGrafter"/>
</dbReference>
<keyword evidence="10" id="KW-0770">Synapse</keyword>
<comment type="similarity">
    <text evidence="5 20">Belongs to the LAMP family.</text>
</comment>
<dbReference type="Gene3D" id="2.40.160.110">
    <property type="match status" value="1"/>
</dbReference>
<evidence type="ECO:0000256" key="2">
    <source>
        <dbReference type="ARBA" id="ARBA00004158"/>
    </source>
</evidence>
<keyword evidence="12" id="KW-0325">Glycoprotein</keyword>
<comment type="subcellular location">
    <subcellularLocation>
        <location evidence="4">Cell projection</location>
        <location evidence="4">Dendrite</location>
    </subcellularLocation>
    <subcellularLocation>
        <location evidence="17">Cell projection</location>
        <location evidence="17">Growth cone membrane</location>
        <topology evidence="17">Single-pass type I membrane protein</topology>
    </subcellularLocation>
    <subcellularLocation>
        <location evidence="15">Cytoplasmic vesicle</location>
        <location evidence="15">Secretory vesicle</location>
        <location evidence="15">Synaptic vesicle membrane</location>
        <topology evidence="15">Single-pass type I membrane protein</topology>
    </subcellularLocation>
    <subcellularLocation>
        <location evidence="2">Early endosome membrane</location>
        <topology evidence="2">Single-pass type I membrane protein</topology>
    </subcellularLocation>
    <subcellularLocation>
        <location evidence="1">Endoplasmic reticulum-Golgi intermediate compartment membrane</location>
        <topology evidence="1">Single-pass type I membrane protein</topology>
    </subcellularLocation>
    <subcellularLocation>
        <location evidence="20">Membrane</location>
        <topology evidence="20">Single-pass type I membrane protein</topology>
    </subcellularLocation>
    <subcellularLocation>
        <location evidence="3">Recycling endosome</location>
    </subcellularLocation>
</comment>
<dbReference type="GO" id="GO:0005886">
    <property type="term" value="C:plasma membrane"/>
    <property type="evidence" value="ECO:0007669"/>
    <property type="project" value="UniProtKB-SubCell"/>
</dbReference>
<evidence type="ECO:0000256" key="9">
    <source>
        <dbReference type="ARBA" id="ARBA00022989"/>
    </source>
</evidence>
<gene>
    <name evidence="26" type="primary">lamp/LGP</name>
</gene>
<comment type="caution">
    <text evidence="20">Lacks conserved residue(s) required for the propagation of feature annotation.</text>
</comment>
<reference evidence="26" key="1">
    <citation type="submission" date="1999-10" db="EMBL/GenBank/DDBJ databases">
        <title>Heavy metal responsive genes in earthworms.</title>
        <authorList>
            <person name="Sturzenbaum S.R."/>
            <person name="Morgan A.J."/>
            <person name="Kille P."/>
        </authorList>
    </citation>
    <scope>NUCLEOTIDE SEQUENCE</scope>
</reference>
<keyword evidence="7 23" id="KW-0732">Signal</keyword>
<feature type="domain" description="Lysosome-associated membrane glycoprotein 2-like transmembrane" evidence="25">
    <location>
        <begin position="287"/>
        <end position="317"/>
    </location>
</feature>
<dbReference type="PANTHER" id="PTHR11506:SF35">
    <property type="entry name" value="LYSOSOME-ASSOCIATED MEMBRANE GLYCOPROTEIN 5"/>
    <property type="match status" value="1"/>
</dbReference>
<evidence type="ECO:0000256" key="10">
    <source>
        <dbReference type="ARBA" id="ARBA00023018"/>
    </source>
</evidence>
<sequence>MNFKIDLLLLVVACVGYAVTQEASSELPAPTSPPTTTPGITAEKNTSSSTASSTTVTTTDPSSTSSHGSSSTTPHTTAKPNSTTTLPPTSTTTHLPASTTHGPTPAPPPTDMWGVKFNETYCILVKAEISIEFKYMSKATNKTATTSVSVPAYGYTTANGTCGSEKQTIHIRFFNNWVLTLVFKRSNDSQSYHQSEVSLVWDLKDSPITDAPNLSGEDRNLKPMFDTSKPGYLCMARMTLYDNTTADEGLLAIYTKNLHLEAFQKSTTAKFSEQYERCKEDTISNLVPIIVGACLGGLIIIVLIAYLIGRKRSRRGYESV</sequence>
<evidence type="ECO:0000259" key="24">
    <source>
        <dbReference type="Pfam" id="PF01299"/>
    </source>
</evidence>
<evidence type="ECO:0000256" key="17">
    <source>
        <dbReference type="ARBA" id="ARBA00060492"/>
    </source>
</evidence>
<evidence type="ECO:0000256" key="15">
    <source>
        <dbReference type="ARBA" id="ARBA00029428"/>
    </source>
</evidence>
<evidence type="ECO:0000256" key="12">
    <source>
        <dbReference type="ARBA" id="ARBA00023180"/>
    </source>
</evidence>
<feature type="signal peptide" evidence="23">
    <location>
        <begin position="1"/>
        <end position="20"/>
    </location>
</feature>
<dbReference type="AlphaFoldDB" id="Q9U5N4"/>
<evidence type="ECO:0000256" key="13">
    <source>
        <dbReference type="ARBA" id="ARBA00023273"/>
    </source>
</evidence>
<evidence type="ECO:0000256" key="23">
    <source>
        <dbReference type="SAM" id="SignalP"/>
    </source>
</evidence>
<keyword evidence="14" id="KW-0968">Cytoplasmic vesicle</keyword>